<dbReference type="Proteomes" id="UP000255534">
    <property type="component" value="Unassembled WGS sequence"/>
</dbReference>
<evidence type="ECO:0000313" key="2">
    <source>
        <dbReference type="Proteomes" id="UP000255534"/>
    </source>
</evidence>
<name>A0A379V1Y6_SALET</name>
<protein>
    <submittedName>
        <fullName evidence="1">Transcriptional regulator</fullName>
    </submittedName>
</protein>
<gene>
    <name evidence="1" type="ORF">NCTC5798_05554</name>
</gene>
<sequence length="51" mass="5779">MSQAERRYDRLSVRLSLIISRLLAGETLNMRNWPLSLACRFAPCIVISASV</sequence>
<reference evidence="1 2" key="1">
    <citation type="submission" date="2018-06" db="EMBL/GenBank/DDBJ databases">
        <authorList>
            <consortium name="Pathogen Informatics"/>
            <person name="Doyle S."/>
        </authorList>
    </citation>
    <scope>NUCLEOTIDE SEQUENCE [LARGE SCALE GENOMIC DNA]</scope>
    <source>
        <strain evidence="1 2">NCTC5798</strain>
    </source>
</reference>
<dbReference type="AlphaFoldDB" id="A0A379V1Y6"/>
<proteinExistence type="predicted"/>
<accession>A0A379V1Y6</accession>
<organism evidence="1 2">
    <name type="scientific">Salmonella enterica I</name>
    <dbReference type="NCBI Taxonomy" id="59201"/>
    <lineage>
        <taxon>Bacteria</taxon>
        <taxon>Pseudomonadati</taxon>
        <taxon>Pseudomonadota</taxon>
        <taxon>Gammaproteobacteria</taxon>
        <taxon>Enterobacterales</taxon>
        <taxon>Enterobacteriaceae</taxon>
        <taxon>Salmonella</taxon>
    </lineage>
</organism>
<dbReference type="EMBL" id="UGXK01000001">
    <property type="protein sequence ID" value="SUG74243.1"/>
    <property type="molecule type" value="Genomic_DNA"/>
</dbReference>
<evidence type="ECO:0000313" key="1">
    <source>
        <dbReference type="EMBL" id="SUG74243.1"/>
    </source>
</evidence>